<protein>
    <submittedName>
        <fullName evidence="2">DUF4381 domain-containing protein</fullName>
    </submittedName>
</protein>
<proteinExistence type="predicted"/>
<dbReference type="InterPro" id="IPR025489">
    <property type="entry name" value="DUF4381"/>
</dbReference>
<keyword evidence="1" id="KW-1133">Transmembrane helix</keyword>
<sequence>MSLPDLPDIFGNYVLGEDFNEVVSPEAVNWLPQTPGWYVVGAIALAYAARYSWRRLRYWYRNRYRKEARQKLANLEHNGAAVAAINQVLKLSALAAFPREEVARLSGTPWVDFLNSRCEAPVFDSEQAQLLAEAVYTDRQLDARVSNDLIAASQAWLNLHRNRYGD</sequence>
<organism evidence="2 3">
    <name type="scientific">Halioglobus japonicus</name>
    <dbReference type="NCBI Taxonomy" id="930805"/>
    <lineage>
        <taxon>Bacteria</taxon>
        <taxon>Pseudomonadati</taxon>
        <taxon>Pseudomonadota</taxon>
        <taxon>Gammaproteobacteria</taxon>
        <taxon>Cellvibrionales</taxon>
        <taxon>Halieaceae</taxon>
        <taxon>Halioglobus</taxon>
    </lineage>
</organism>
<keyword evidence="1" id="KW-0472">Membrane</keyword>
<dbReference type="EMBL" id="PKUR01000004">
    <property type="protein sequence ID" value="PLW85109.1"/>
    <property type="molecule type" value="Genomic_DNA"/>
</dbReference>
<accession>A0AAP8SM30</accession>
<keyword evidence="3" id="KW-1185">Reference proteome</keyword>
<dbReference type="Proteomes" id="UP000235162">
    <property type="component" value="Unassembled WGS sequence"/>
</dbReference>
<evidence type="ECO:0000256" key="1">
    <source>
        <dbReference type="SAM" id="Phobius"/>
    </source>
</evidence>
<keyword evidence="1" id="KW-0812">Transmembrane</keyword>
<dbReference type="RefSeq" id="WP_084197967.1">
    <property type="nucleotide sequence ID" value="NZ_BMYL01000004.1"/>
</dbReference>
<dbReference type="KEGG" id="hja:BST95_02140"/>
<gene>
    <name evidence="2" type="ORF">C0029_16405</name>
</gene>
<evidence type="ECO:0000313" key="3">
    <source>
        <dbReference type="Proteomes" id="UP000235162"/>
    </source>
</evidence>
<comment type="caution">
    <text evidence="2">The sequence shown here is derived from an EMBL/GenBank/DDBJ whole genome shotgun (WGS) entry which is preliminary data.</text>
</comment>
<dbReference type="Pfam" id="PF14316">
    <property type="entry name" value="DUF4381"/>
    <property type="match status" value="1"/>
</dbReference>
<name>A0AAP8SM30_9GAMM</name>
<reference evidence="2 3" key="1">
    <citation type="submission" date="2018-01" db="EMBL/GenBank/DDBJ databases">
        <title>The draft genome sequence of Halioglobus japonicus S1-36.</title>
        <authorList>
            <person name="Du Z.-J."/>
            <person name="Shi M.-J."/>
        </authorList>
    </citation>
    <scope>NUCLEOTIDE SEQUENCE [LARGE SCALE GENOMIC DNA]</scope>
    <source>
        <strain evidence="2 3">S1-36</strain>
    </source>
</reference>
<dbReference type="AlphaFoldDB" id="A0AAP8SM30"/>
<evidence type="ECO:0000313" key="2">
    <source>
        <dbReference type="EMBL" id="PLW85109.1"/>
    </source>
</evidence>
<feature type="transmembrane region" description="Helical" evidence="1">
    <location>
        <begin position="35"/>
        <end position="53"/>
    </location>
</feature>